<reference evidence="2 3" key="1">
    <citation type="submission" date="2019-07" db="EMBL/GenBank/DDBJ databases">
        <title>Genomic Encyclopedia of Type Strains, Phase III (KMG-III): the genomes of soil and plant-associated and newly described type strains.</title>
        <authorList>
            <person name="Whitman W."/>
        </authorList>
    </citation>
    <scope>NUCLEOTIDE SEQUENCE [LARGE SCALE GENOMIC DNA]</scope>
    <source>
        <strain evidence="2 3">BL24</strain>
    </source>
</reference>
<accession>A0A5S5CH37</accession>
<comment type="caution">
    <text evidence="2">The sequence shown here is derived from an EMBL/GenBank/DDBJ whole genome shotgun (WGS) entry which is preliminary data.</text>
</comment>
<evidence type="ECO:0000256" key="1">
    <source>
        <dbReference type="SAM" id="MobiDB-lite"/>
    </source>
</evidence>
<name>A0A5S5CH37_9BACL</name>
<evidence type="ECO:0000313" key="3">
    <source>
        <dbReference type="Proteomes" id="UP000323257"/>
    </source>
</evidence>
<organism evidence="2 3">
    <name type="scientific">Paenibacillus methanolicus</name>
    <dbReference type="NCBI Taxonomy" id="582686"/>
    <lineage>
        <taxon>Bacteria</taxon>
        <taxon>Bacillati</taxon>
        <taxon>Bacillota</taxon>
        <taxon>Bacilli</taxon>
        <taxon>Bacillales</taxon>
        <taxon>Paenibacillaceae</taxon>
        <taxon>Paenibacillus</taxon>
    </lineage>
</organism>
<gene>
    <name evidence="2" type="ORF">BCM02_102106</name>
</gene>
<dbReference type="PANTHER" id="PTHR41260:SF1">
    <property type="entry name" value="PROTEIN ECSC"/>
    <property type="match status" value="1"/>
</dbReference>
<dbReference type="InterPro" id="IPR024787">
    <property type="entry name" value="EcsC"/>
</dbReference>
<dbReference type="EMBL" id="VNHS01000002">
    <property type="protein sequence ID" value="TYP77546.1"/>
    <property type="molecule type" value="Genomic_DNA"/>
</dbReference>
<sequence>MSEREIEQEAVAVSANKEAMQTNRAAQTASEAAAQAGAASGSGGPTASPGISPQKTIEPAHTMDDEQNSNVTERDNGFIEDDRPASASLTHAPTPSAASPSAEHPAPAPARTVPAPPPPETKEQLRAAMLEIEKWEKGQKDIWFFEKLGRIPFMLLDKLTPKFLQQKIGQALDEVGSYVQTGGRYLISEREILRKMQVPSIGDAAAMPLQTMDAVAAGLASSRKTLATMQGATTGFGGIFTLAVDVPALLGLSLKIIQEIAICYGYDPKLKEERIFAVKCLQFASSDIVGKKAILDELSLYGRKKSHDQMASQLQGWREVIMVYRDNYGWKKLFQLIPVAGMIFGAFINRGTLQDVAEAATMLYRKRRVMERLDQLG</sequence>
<feature type="compositionally biased region" description="Low complexity" evidence="1">
    <location>
        <begin position="85"/>
        <end position="113"/>
    </location>
</feature>
<evidence type="ECO:0000313" key="2">
    <source>
        <dbReference type="EMBL" id="TYP77546.1"/>
    </source>
</evidence>
<dbReference type="Pfam" id="PF12787">
    <property type="entry name" value="EcsC"/>
    <property type="match status" value="1"/>
</dbReference>
<keyword evidence="3" id="KW-1185">Reference proteome</keyword>
<feature type="compositionally biased region" description="Basic and acidic residues" evidence="1">
    <location>
        <begin position="72"/>
        <end position="84"/>
    </location>
</feature>
<protein>
    <submittedName>
        <fullName evidence="2">EcsC family protein</fullName>
    </submittedName>
</protein>
<feature type="compositionally biased region" description="Low complexity" evidence="1">
    <location>
        <begin position="25"/>
        <end position="50"/>
    </location>
</feature>
<feature type="region of interest" description="Disordered" evidence="1">
    <location>
        <begin position="1"/>
        <end position="121"/>
    </location>
</feature>
<proteinExistence type="predicted"/>
<dbReference type="Proteomes" id="UP000323257">
    <property type="component" value="Unassembled WGS sequence"/>
</dbReference>
<dbReference type="PANTHER" id="PTHR41260">
    <property type="entry name" value="PROTEIN ECSC"/>
    <property type="match status" value="1"/>
</dbReference>
<dbReference type="AlphaFoldDB" id="A0A5S5CH37"/>